<name>A0A834FUS4_RHOSS</name>
<feature type="transmembrane region" description="Helical" evidence="1">
    <location>
        <begin position="36"/>
        <end position="59"/>
    </location>
</feature>
<reference evidence="2" key="1">
    <citation type="submission" date="2019-11" db="EMBL/GenBank/DDBJ databases">
        <authorList>
            <person name="Liu Y."/>
            <person name="Hou J."/>
            <person name="Li T.-Q."/>
            <person name="Guan C.-H."/>
            <person name="Wu X."/>
            <person name="Wu H.-Z."/>
            <person name="Ling F."/>
            <person name="Zhang R."/>
            <person name="Shi X.-G."/>
            <person name="Ren J.-P."/>
            <person name="Chen E.-F."/>
            <person name="Sun J.-M."/>
        </authorList>
    </citation>
    <scope>NUCLEOTIDE SEQUENCE</scope>
    <source>
        <strain evidence="2">Adult_tree_wgs_1</strain>
        <tissue evidence="2">Leaves</tissue>
    </source>
</reference>
<dbReference type="Proteomes" id="UP000626092">
    <property type="component" value="Unassembled WGS sequence"/>
</dbReference>
<accession>A0A834FUS4</accession>
<keyword evidence="3" id="KW-1185">Reference proteome</keyword>
<evidence type="ECO:0000313" key="2">
    <source>
        <dbReference type="EMBL" id="KAF7113064.1"/>
    </source>
</evidence>
<dbReference type="EMBL" id="WJXA01000366">
    <property type="protein sequence ID" value="KAF7113064.1"/>
    <property type="molecule type" value="Genomic_DNA"/>
</dbReference>
<keyword evidence="1" id="KW-0472">Membrane</keyword>
<evidence type="ECO:0000256" key="1">
    <source>
        <dbReference type="SAM" id="Phobius"/>
    </source>
</evidence>
<gene>
    <name evidence="2" type="ORF">RHSIM_RhsimUnG0164600</name>
</gene>
<comment type="caution">
    <text evidence="2">The sequence shown here is derived from an EMBL/GenBank/DDBJ whole genome shotgun (WGS) entry which is preliminary data.</text>
</comment>
<sequence length="93" mass="10644">MVVPGCEVEELGGAWRRWRSYGGEWRMEEVMFDRKLYYVALLVIVLLVSLHSLPFAMAARVSPSWQRLRVLIGIQGSNSRHRSRSVDPTGPDD</sequence>
<dbReference type="AlphaFoldDB" id="A0A834FUS4"/>
<proteinExistence type="predicted"/>
<keyword evidence="1" id="KW-0812">Transmembrane</keyword>
<protein>
    <submittedName>
        <fullName evidence="2">Uncharacterized protein</fullName>
    </submittedName>
</protein>
<organism evidence="2 3">
    <name type="scientific">Rhododendron simsii</name>
    <name type="common">Sims's rhododendron</name>
    <dbReference type="NCBI Taxonomy" id="118357"/>
    <lineage>
        <taxon>Eukaryota</taxon>
        <taxon>Viridiplantae</taxon>
        <taxon>Streptophyta</taxon>
        <taxon>Embryophyta</taxon>
        <taxon>Tracheophyta</taxon>
        <taxon>Spermatophyta</taxon>
        <taxon>Magnoliopsida</taxon>
        <taxon>eudicotyledons</taxon>
        <taxon>Gunneridae</taxon>
        <taxon>Pentapetalae</taxon>
        <taxon>asterids</taxon>
        <taxon>Ericales</taxon>
        <taxon>Ericaceae</taxon>
        <taxon>Ericoideae</taxon>
        <taxon>Rhodoreae</taxon>
        <taxon>Rhododendron</taxon>
    </lineage>
</organism>
<evidence type="ECO:0000313" key="3">
    <source>
        <dbReference type="Proteomes" id="UP000626092"/>
    </source>
</evidence>
<keyword evidence="1" id="KW-1133">Transmembrane helix</keyword>